<evidence type="ECO:0000256" key="1">
    <source>
        <dbReference type="SAM" id="MobiDB-lite"/>
    </source>
</evidence>
<organism evidence="2 3">
    <name type="scientific">Gonium pectorale</name>
    <name type="common">Green alga</name>
    <dbReference type="NCBI Taxonomy" id="33097"/>
    <lineage>
        <taxon>Eukaryota</taxon>
        <taxon>Viridiplantae</taxon>
        <taxon>Chlorophyta</taxon>
        <taxon>core chlorophytes</taxon>
        <taxon>Chlorophyceae</taxon>
        <taxon>CS clade</taxon>
        <taxon>Chlamydomonadales</taxon>
        <taxon>Volvocaceae</taxon>
        <taxon>Gonium</taxon>
    </lineage>
</organism>
<feature type="compositionally biased region" description="Low complexity" evidence="1">
    <location>
        <begin position="10"/>
        <end position="47"/>
    </location>
</feature>
<protein>
    <submittedName>
        <fullName evidence="2">Uncharacterized protein</fullName>
    </submittedName>
</protein>
<reference evidence="3" key="1">
    <citation type="journal article" date="2016" name="Nat. Commun.">
        <title>The Gonium pectorale genome demonstrates co-option of cell cycle regulation during the evolution of multicellularity.</title>
        <authorList>
            <person name="Hanschen E.R."/>
            <person name="Marriage T.N."/>
            <person name="Ferris P.J."/>
            <person name="Hamaji T."/>
            <person name="Toyoda A."/>
            <person name="Fujiyama A."/>
            <person name="Neme R."/>
            <person name="Noguchi H."/>
            <person name="Minakuchi Y."/>
            <person name="Suzuki M."/>
            <person name="Kawai-Toyooka H."/>
            <person name="Smith D.R."/>
            <person name="Sparks H."/>
            <person name="Anderson J."/>
            <person name="Bakaric R."/>
            <person name="Luria V."/>
            <person name="Karger A."/>
            <person name="Kirschner M.W."/>
            <person name="Durand P.M."/>
            <person name="Michod R.E."/>
            <person name="Nozaki H."/>
            <person name="Olson B.J."/>
        </authorList>
    </citation>
    <scope>NUCLEOTIDE SEQUENCE [LARGE SCALE GENOMIC DNA]</scope>
    <source>
        <strain evidence="3">NIES-2863</strain>
    </source>
</reference>
<name>A0A150FX04_GONPE</name>
<feature type="region of interest" description="Disordered" evidence="1">
    <location>
        <begin position="130"/>
        <end position="170"/>
    </location>
</feature>
<evidence type="ECO:0000313" key="2">
    <source>
        <dbReference type="EMBL" id="KXZ42142.1"/>
    </source>
</evidence>
<accession>A0A150FX04</accession>
<dbReference type="AlphaFoldDB" id="A0A150FX04"/>
<comment type="caution">
    <text evidence="2">The sequence shown here is derived from an EMBL/GenBank/DDBJ whole genome shotgun (WGS) entry which is preliminary data.</text>
</comment>
<sequence length="170" mass="16496">MPMLADLARVSRASSSSRFSRLSRPSGGAAGDASAAAAAGLAPRSGSVVSRRDPTVPYAGSGPSRLAMQERPPLPPSAVPVAVPSVARRMAPLPPGAASANTTGTVELVASLGVYGGMPVSLPLVDPLVGGGGGGGSAEAGPVDLAPAAPQQAGEPNKDPRGPAAAAEYL</sequence>
<gene>
    <name evidence="2" type="ORF">GPECTOR_196g334</name>
</gene>
<keyword evidence="3" id="KW-1185">Reference proteome</keyword>
<feature type="region of interest" description="Disordered" evidence="1">
    <location>
        <begin position="1"/>
        <end position="80"/>
    </location>
</feature>
<proteinExistence type="predicted"/>
<evidence type="ECO:0000313" key="3">
    <source>
        <dbReference type="Proteomes" id="UP000075714"/>
    </source>
</evidence>
<dbReference type="EMBL" id="LSYV01000195">
    <property type="protein sequence ID" value="KXZ42142.1"/>
    <property type="molecule type" value="Genomic_DNA"/>
</dbReference>
<dbReference type="Proteomes" id="UP000075714">
    <property type="component" value="Unassembled WGS sequence"/>
</dbReference>